<protein>
    <submittedName>
        <fullName evidence="5">CSD domain-containing protein</fullName>
    </submittedName>
</protein>
<keyword evidence="4" id="KW-1185">Reference proteome</keyword>
<dbReference type="Pfam" id="PF00313">
    <property type="entry name" value="CSD"/>
    <property type="match status" value="1"/>
</dbReference>
<feature type="region of interest" description="Disordered" evidence="1">
    <location>
        <begin position="1"/>
        <end position="61"/>
    </location>
</feature>
<accession>A0A183J4N4</accession>
<feature type="domain" description="CSD" evidence="2">
    <location>
        <begin position="69"/>
        <end position="100"/>
    </location>
</feature>
<dbReference type="Gene3D" id="2.40.50.140">
    <property type="entry name" value="Nucleic acid-binding proteins"/>
    <property type="match status" value="1"/>
</dbReference>
<dbReference type="PANTHER" id="PTHR12962:SF1">
    <property type="entry name" value="COLD SHOCK DOMAIN-CONTAINING PROTEIN CG9705"/>
    <property type="match status" value="1"/>
</dbReference>
<dbReference type="WBParaSite" id="SBAD_0001120801-mRNA-1">
    <property type="protein sequence ID" value="SBAD_0001120801-mRNA-1"/>
    <property type="gene ID" value="SBAD_0001120801"/>
</dbReference>
<reference evidence="5" key="1">
    <citation type="submission" date="2016-06" db="UniProtKB">
        <authorList>
            <consortium name="WormBaseParasite"/>
        </authorList>
    </citation>
    <scope>IDENTIFICATION</scope>
</reference>
<dbReference type="Proteomes" id="UP000270296">
    <property type="component" value="Unassembled WGS sequence"/>
</dbReference>
<dbReference type="CDD" id="cd04458">
    <property type="entry name" value="CSP_CDS"/>
    <property type="match status" value="1"/>
</dbReference>
<organism evidence="5">
    <name type="scientific">Soboliphyme baturini</name>
    <dbReference type="NCBI Taxonomy" id="241478"/>
    <lineage>
        <taxon>Eukaryota</taxon>
        <taxon>Metazoa</taxon>
        <taxon>Ecdysozoa</taxon>
        <taxon>Nematoda</taxon>
        <taxon>Enoplea</taxon>
        <taxon>Dorylaimia</taxon>
        <taxon>Dioctophymatida</taxon>
        <taxon>Dioctophymatoidea</taxon>
        <taxon>Soboliphymatidae</taxon>
        <taxon>Soboliphyme</taxon>
    </lineage>
</organism>
<dbReference type="GO" id="GO:0003730">
    <property type="term" value="F:mRNA 3'-UTR binding"/>
    <property type="evidence" value="ECO:0007669"/>
    <property type="project" value="TreeGrafter"/>
</dbReference>
<evidence type="ECO:0000313" key="5">
    <source>
        <dbReference type="WBParaSite" id="SBAD_0001120801-mRNA-1"/>
    </source>
</evidence>
<dbReference type="PANTHER" id="PTHR12962">
    <property type="entry name" value="CALCIUM-REGULATED HEAT STABLE PROTEIN CRHSP-24-RELATED"/>
    <property type="match status" value="1"/>
</dbReference>
<dbReference type="InterPro" id="IPR002059">
    <property type="entry name" value="CSP_DNA-bd"/>
</dbReference>
<evidence type="ECO:0000259" key="2">
    <source>
        <dbReference type="Pfam" id="PF00313"/>
    </source>
</evidence>
<dbReference type="GO" id="GO:0043488">
    <property type="term" value="P:regulation of mRNA stability"/>
    <property type="evidence" value="ECO:0007669"/>
    <property type="project" value="TreeGrafter"/>
</dbReference>
<dbReference type="AlphaFoldDB" id="A0A183J4N4"/>
<sequence>MADLRNDGQLPSVPEGVMLSSQSNPGVEATIPPDTQRRSTTVLPHSPFITRRERRDSLNERAAKGPVHYGVVKYFCREQGHGYITSYETGEDVFVHISEYVSLLPTVEFKQ</sequence>
<dbReference type="EMBL" id="UZAM01014639">
    <property type="protein sequence ID" value="VDP34957.1"/>
    <property type="molecule type" value="Genomic_DNA"/>
</dbReference>
<evidence type="ECO:0000256" key="1">
    <source>
        <dbReference type="SAM" id="MobiDB-lite"/>
    </source>
</evidence>
<dbReference type="SUPFAM" id="SSF50249">
    <property type="entry name" value="Nucleic acid-binding proteins"/>
    <property type="match status" value="1"/>
</dbReference>
<proteinExistence type="predicted"/>
<feature type="compositionally biased region" description="Basic and acidic residues" evidence="1">
    <location>
        <begin position="50"/>
        <end position="61"/>
    </location>
</feature>
<dbReference type="InterPro" id="IPR052069">
    <property type="entry name" value="Ca-reg_mRNA-binding_domain"/>
</dbReference>
<gene>
    <name evidence="3" type="ORF">SBAD_LOCUS10832</name>
</gene>
<dbReference type="OrthoDB" id="408702at2759"/>
<reference evidence="3 4" key="2">
    <citation type="submission" date="2018-11" db="EMBL/GenBank/DDBJ databases">
        <authorList>
            <consortium name="Pathogen Informatics"/>
        </authorList>
    </citation>
    <scope>NUCLEOTIDE SEQUENCE [LARGE SCALE GENOMIC DNA]</scope>
</reference>
<name>A0A183J4N4_9BILA</name>
<dbReference type="GO" id="GO:0005737">
    <property type="term" value="C:cytoplasm"/>
    <property type="evidence" value="ECO:0007669"/>
    <property type="project" value="TreeGrafter"/>
</dbReference>
<dbReference type="InterPro" id="IPR012340">
    <property type="entry name" value="NA-bd_OB-fold"/>
</dbReference>
<evidence type="ECO:0000313" key="4">
    <source>
        <dbReference type="Proteomes" id="UP000270296"/>
    </source>
</evidence>
<evidence type="ECO:0000313" key="3">
    <source>
        <dbReference type="EMBL" id="VDP34957.1"/>
    </source>
</evidence>